<evidence type="ECO:0000256" key="1">
    <source>
        <dbReference type="SAM" id="MobiDB-lite"/>
    </source>
</evidence>
<dbReference type="GO" id="GO:0004519">
    <property type="term" value="F:endonuclease activity"/>
    <property type="evidence" value="ECO:0007669"/>
    <property type="project" value="UniProtKB-KW"/>
</dbReference>
<dbReference type="Proteomes" id="UP001501407">
    <property type="component" value="Unassembled WGS sequence"/>
</dbReference>
<protein>
    <submittedName>
        <fullName evidence="3">HNH endonuclease signature motif containing protein</fullName>
    </submittedName>
</protein>
<evidence type="ECO:0000259" key="2">
    <source>
        <dbReference type="SMART" id="SM00507"/>
    </source>
</evidence>
<keyword evidence="3" id="KW-0255">Endonuclease</keyword>
<dbReference type="InterPro" id="IPR003870">
    <property type="entry name" value="DUF222"/>
</dbReference>
<dbReference type="Gene3D" id="1.10.30.50">
    <property type="match status" value="1"/>
</dbReference>
<organism evidence="3 4">
    <name type="scientific">Microbacterium yannicii</name>
    <dbReference type="NCBI Taxonomy" id="671622"/>
    <lineage>
        <taxon>Bacteria</taxon>
        <taxon>Bacillati</taxon>
        <taxon>Actinomycetota</taxon>
        <taxon>Actinomycetes</taxon>
        <taxon>Micrococcales</taxon>
        <taxon>Microbacteriaceae</taxon>
        <taxon>Microbacterium</taxon>
    </lineage>
</organism>
<dbReference type="Pfam" id="PF02720">
    <property type="entry name" value="DUF222"/>
    <property type="match status" value="1"/>
</dbReference>
<dbReference type="CDD" id="cd00085">
    <property type="entry name" value="HNHc"/>
    <property type="match status" value="1"/>
</dbReference>
<feature type="domain" description="HNH nuclease" evidence="2">
    <location>
        <begin position="335"/>
        <end position="387"/>
    </location>
</feature>
<dbReference type="EMBL" id="BAABKZ010000001">
    <property type="protein sequence ID" value="GAA5086428.1"/>
    <property type="molecule type" value="Genomic_DNA"/>
</dbReference>
<dbReference type="RefSeq" id="WP_194412506.1">
    <property type="nucleotide sequence ID" value="NZ_BAABKZ010000001.1"/>
</dbReference>
<feature type="region of interest" description="Disordered" evidence="1">
    <location>
        <begin position="1"/>
        <end position="22"/>
    </location>
</feature>
<keyword evidence="3" id="KW-0540">Nuclease</keyword>
<dbReference type="SMART" id="SM00507">
    <property type="entry name" value="HNHc"/>
    <property type="match status" value="1"/>
</dbReference>
<sequence length="441" mass="47712">MADDTREFEPPPDPRGSGEGIPDAAEWVFVPDALDLVTETATMMSVLAAQRLLRIQGMRQEQLAETVGRGVGVRDLVERSIRLELAAAMRITEYAAGRLILLADALTCRYPAMWDALSAGRITEKHAEVFVEAIDQVPAEFHDQIIDRAVVLAGSEPVGSFRRALRTLIDTVQAATLEARHQDAVKTRRIWVEPGVDGMGTLSVYAPLVELHAIHGRATAIAQTIAGREGETRTLDQVRADVVCDLLIDGTTDAIPPEARGIRATVVVTVPALALLDEGAAKGCDPPVVEGIGPIPLSRARALCGGDAKWMRVLTHPETGMVLSVGRDRYNAPSGLRKLVKWRADRCMAPGCGIPASRCEIDHQIRWADGGHTCLDNNAPFCKGHHLVKDNSDWIVTQIAGSGGAIQWASPTGRVYIVKPERKVPVFRIETPAAPEPVPTF</sequence>
<evidence type="ECO:0000313" key="3">
    <source>
        <dbReference type="EMBL" id="GAA5086428.1"/>
    </source>
</evidence>
<comment type="caution">
    <text evidence="3">The sequence shown here is derived from an EMBL/GenBank/DDBJ whole genome shotgun (WGS) entry which is preliminary data.</text>
</comment>
<name>A0ABP9LVP6_9MICO</name>
<reference evidence="4" key="1">
    <citation type="journal article" date="2019" name="Int. J. Syst. Evol. Microbiol.">
        <title>The Global Catalogue of Microorganisms (GCM) 10K type strain sequencing project: providing services to taxonomists for standard genome sequencing and annotation.</title>
        <authorList>
            <consortium name="The Broad Institute Genomics Platform"/>
            <consortium name="The Broad Institute Genome Sequencing Center for Infectious Disease"/>
            <person name="Wu L."/>
            <person name="Ma J."/>
        </authorList>
    </citation>
    <scope>NUCLEOTIDE SEQUENCE [LARGE SCALE GENOMIC DNA]</scope>
    <source>
        <strain evidence="4">JCM 18959</strain>
    </source>
</reference>
<proteinExistence type="predicted"/>
<keyword evidence="4" id="KW-1185">Reference proteome</keyword>
<gene>
    <name evidence="3" type="ORF">GCM10025760_06420</name>
</gene>
<keyword evidence="3" id="KW-0378">Hydrolase</keyword>
<accession>A0ABP9LVP6</accession>
<dbReference type="InterPro" id="IPR003615">
    <property type="entry name" value="HNH_nuc"/>
</dbReference>
<evidence type="ECO:0000313" key="4">
    <source>
        <dbReference type="Proteomes" id="UP001501407"/>
    </source>
</evidence>